<keyword evidence="2" id="KW-0560">Oxidoreductase</keyword>
<organism evidence="3 4">
    <name type="scientific">Rubellimicrobium thermophilum DSM 16684</name>
    <dbReference type="NCBI Taxonomy" id="1123069"/>
    <lineage>
        <taxon>Bacteria</taxon>
        <taxon>Pseudomonadati</taxon>
        <taxon>Pseudomonadota</taxon>
        <taxon>Alphaproteobacteria</taxon>
        <taxon>Rhodobacterales</taxon>
        <taxon>Roseobacteraceae</taxon>
        <taxon>Rubellimicrobium</taxon>
    </lineage>
</organism>
<keyword evidence="4" id="KW-1185">Reference proteome</keyword>
<dbReference type="PATRIC" id="fig|1123069.3.peg.2747"/>
<dbReference type="PRINTS" id="PR00081">
    <property type="entry name" value="GDHRDH"/>
</dbReference>
<dbReference type="PANTHER" id="PTHR43669:SF3">
    <property type="entry name" value="ALCOHOL DEHYDROGENASE, PUTATIVE (AFU_ORTHOLOGUE AFUA_3G03445)-RELATED"/>
    <property type="match status" value="1"/>
</dbReference>
<evidence type="ECO:0000256" key="2">
    <source>
        <dbReference type="ARBA" id="ARBA00023002"/>
    </source>
</evidence>
<dbReference type="HOGENOM" id="CLU_705737_0_0_5"/>
<dbReference type="SUPFAM" id="SSF51735">
    <property type="entry name" value="NAD(P)-binding Rossmann-fold domains"/>
    <property type="match status" value="1"/>
</dbReference>
<dbReference type="InterPro" id="IPR002347">
    <property type="entry name" value="SDR_fam"/>
</dbReference>
<dbReference type="GO" id="GO:0016491">
    <property type="term" value="F:oxidoreductase activity"/>
    <property type="evidence" value="ECO:0007669"/>
    <property type="project" value="UniProtKB-KW"/>
</dbReference>
<proteinExistence type="inferred from homology"/>
<protein>
    <recommendedName>
        <fullName evidence="5">Dehydrogenase</fullName>
    </recommendedName>
</protein>
<comment type="similarity">
    <text evidence="1">Belongs to the short-chain dehydrogenases/reductases (SDR) family.</text>
</comment>
<dbReference type="Pfam" id="PF13561">
    <property type="entry name" value="adh_short_C2"/>
    <property type="match status" value="1"/>
</dbReference>
<dbReference type="InterPro" id="IPR036291">
    <property type="entry name" value="NAD(P)-bd_dom_sf"/>
</dbReference>
<name>S9QU41_9RHOB</name>
<dbReference type="PANTHER" id="PTHR43669">
    <property type="entry name" value="5-KETO-D-GLUCONATE 5-REDUCTASE"/>
    <property type="match status" value="1"/>
</dbReference>
<accession>S9QU41</accession>
<dbReference type="Proteomes" id="UP000015346">
    <property type="component" value="Unassembled WGS sequence"/>
</dbReference>
<gene>
    <name evidence="3" type="ORF">ruthe_02770</name>
</gene>
<evidence type="ECO:0000256" key="1">
    <source>
        <dbReference type="ARBA" id="ARBA00006484"/>
    </source>
</evidence>
<reference evidence="3 4" key="1">
    <citation type="journal article" date="2013" name="Stand. Genomic Sci.">
        <title>Genome sequence of the reddish-pigmented Rubellimicrobium thermophilum type strain (DSM 16684(T)), a member of the Roseobacter clade.</title>
        <authorList>
            <person name="Fiebig A."/>
            <person name="Riedel T."/>
            <person name="Gronow S."/>
            <person name="Petersen J."/>
            <person name="Klenk H.P."/>
            <person name="Goker M."/>
        </authorList>
    </citation>
    <scope>NUCLEOTIDE SEQUENCE [LARGE SCALE GENOMIC DNA]</scope>
    <source>
        <strain evidence="3 4">DSM 16684</strain>
    </source>
</reference>
<evidence type="ECO:0000313" key="4">
    <source>
        <dbReference type="Proteomes" id="UP000015346"/>
    </source>
</evidence>
<comment type="caution">
    <text evidence="3">The sequence shown here is derived from an EMBL/GenBank/DDBJ whole genome shotgun (WGS) entry which is preliminary data.</text>
</comment>
<dbReference type="AlphaFoldDB" id="S9QU41"/>
<evidence type="ECO:0000313" key="3">
    <source>
        <dbReference type="EMBL" id="EPX83153.1"/>
    </source>
</evidence>
<dbReference type="STRING" id="1123069.ruthe_02770"/>
<dbReference type="Gene3D" id="3.40.50.720">
    <property type="entry name" value="NAD(P)-binding Rossmann-like Domain"/>
    <property type="match status" value="1"/>
</dbReference>
<sequence>MATPDHVIRTKAHPLHLDRATLSAGPERLRAAVEAFAADYRAYFARQAPRAAGPRTMLSPMPGLVWAEGLGLVGVGATAAAARIAADLGEQTLRVMADGEAAGGFRPIGEADLFDMEYWSLEQAKLGKGTRPPLQGRIVLITGAGGAIGRACARAFAARGAALFLTDRDAGALEAALAEIGHDHGALACDLTAPGSAARILQACACRFGGLDILLSNAGAAWQGDMATLPEATLRESFELNFFAHQALAQAAIALFRAEAAGRGARSAPQILFNLSKQAVNPGRGFGPYGLPKAASFFLLRQLALELGQEGIRVNGVNADRIRSGLLDEALIADRARARGTTPDRYMAGNLLEREVEAHHVAEAFVALALSERTTGHVMTVDGGNIEAALR</sequence>
<dbReference type="EMBL" id="AOLV01000033">
    <property type="protein sequence ID" value="EPX83153.1"/>
    <property type="molecule type" value="Genomic_DNA"/>
</dbReference>
<evidence type="ECO:0008006" key="5">
    <source>
        <dbReference type="Google" id="ProtNLM"/>
    </source>
</evidence>